<evidence type="ECO:0000313" key="18">
    <source>
        <dbReference type="EMBL" id="GAP64635.1"/>
    </source>
</evidence>
<keyword evidence="5" id="KW-0028">Amino-acid biosynthesis</keyword>
<dbReference type="FunCoup" id="A0A0M8K9Q5">
    <property type="interactions" value="203"/>
</dbReference>
<evidence type="ECO:0000313" key="21">
    <source>
        <dbReference type="Proteomes" id="UP000050502"/>
    </source>
</evidence>
<reference evidence="18 20" key="1">
    <citation type="journal article" date="2015" name="Genome Announc.">
        <title>Draft Genome Sequence of a Heterotrophic Facultative Anaerobic Thermophilic Bacterium, Ardenticatena maritima Strain 110ST.</title>
        <authorList>
            <person name="Kawaichi S."/>
            <person name="Yoshida T."/>
            <person name="Sako Y."/>
            <person name="Nakamura R."/>
        </authorList>
    </citation>
    <scope>NUCLEOTIDE SEQUENCE [LARGE SCALE GENOMIC DNA]</scope>
    <source>
        <strain evidence="18 20">110S</strain>
    </source>
</reference>
<dbReference type="EC" id="4.2.1.22" evidence="4 13"/>
<evidence type="ECO:0000256" key="5">
    <source>
        <dbReference type="ARBA" id="ARBA00022605"/>
    </source>
</evidence>
<dbReference type="OrthoDB" id="9808024at2"/>
<evidence type="ECO:0000259" key="17">
    <source>
        <dbReference type="PROSITE" id="PS51371"/>
    </source>
</evidence>
<evidence type="ECO:0000256" key="4">
    <source>
        <dbReference type="ARBA" id="ARBA00012041"/>
    </source>
</evidence>
<dbReference type="GO" id="GO:0005737">
    <property type="term" value="C:cytoplasm"/>
    <property type="evidence" value="ECO:0007669"/>
    <property type="project" value="InterPro"/>
</dbReference>
<comment type="pathway">
    <text evidence="2">Amino-acid biosynthesis; L-cysteine biosynthesis; L-cysteine from L-homocysteine and L-serine: step 1/2.</text>
</comment>
<evidence type="ECO:0000256" key="11">
    <source>
        <dbReference type="ARBA" id="ARBA00026192"/>
    </source>
</evidence>
<comment type="cofactor">
    <cofactor evidence="1 14">
        <name>pyridoxal 5'-phosphate</name>
        <dbReference type="ChEBI" id="CHEBI:597326"/>
    </cofactor>
</comment>
<feature type="binding site" evidence="14">
    <location>
        <position position="91"/>
    </location>
    <ligand>
        <name>pyridoxal 5'-phosphate</name>
        <dbReference type="ChEBI" id="CHEBI:597326"/>
    </ligand>
</feature>
<dbReference type="EMBL" id="BBZA01000292">
    <property type="protein sequence ID" value="GAP64635.1"/>
    <property type="molecule type" value="Genomic_DNA"/>
</dbReference>
<gene>
    <name evidence="18" type="ORF">ARMA_3058</name>
    <name evidence="19" type="ORF">SE16_11945</name>
</gene>
<dbReference type="NCBIfam" id="TIGR01136">
    <property type="entry name" value="cysKM"/>
    <property type="match status" value="1"/>
</dbReference>
<dbReference type="GO" id="GO:0004122">
    <property type="term" value="F:cystathionine beta-synthase activity"/>
    <property type="evidence" value="ECO:0007669"/>
    <property type="project" value="UniProtKB-UniRule"/>
</dbReference>
<dbReference type="CDD" id="cd01561">
    <property type="entry name" value="CBS_like"/>
    <property type="match status" value="1"/>
</dbReference>
<evidence type="ECO:0000256" key="12">
    <source>
        <dbReference type="ARBA" id="ARBA00047490"/>
    </source>
</evidence>
<dbReference type="InterPro" id="IPR036052">
    <property type="entry name" value="TrpB-like_PALP_sf"/>
</dbReference>
<dbReference type="PATRIC" id="fig|872965.6.peg.2853"/>
<evidence type="ECO:0000313" key="20">
    <source>
        <dbReference type="Proteomes" id="UP000037784"/>
    </source>
</evidence>
<dbReference type="RefSeq" id="WP_054494358.1">
    <property type="nucleotide sequence ID" value="NZ_BBZA01000292.1"/>
</dbReference>
<dbReference type="FunFam" id="3.40.50.1100:FF:000003">
    <property type="entry name" value="Cystathionine beta-synthase"/>
    <property type="match status" value="1"/>
</dbReference>
<evidence type="ECO:0000256" key="2">
    <source>
        <dbReference type="ARBA" id="ARBA00005003"/>
    </source>
</evidence>
<keyword evidence="9" id="KW-0198">Cysteine biosynthesis</keyword>
<reference evidence="20" key="3">
    <citation type="submission" date="2015-08" db="EMBL/GenBank/DDBJ databases">
        <title>Draft Genome Sequence of a Heterotrophic Facultative Anaerobic Bacterium Ardenticatena maritima Strain 110S.</title>
        <authorList>
            <person name="Kawaichi S."/>
            <person name="Yoshida T."/>
            <person name="Sako Y."/>
            <person name="Nakamura R."/>
        </authorList>
    </citation>
    <scope>NUCLEOTIDE SEQUENCE [LARGE SCALE GENOMIC DNA]</scope>
    <source>
        <strain evidence="20">110S</strain>
    </source>
</reference>
<dbReference type="EMBL" id="LGKN01000006">
    <property type="protein sequence ID" value="KPL87218.1"/>
    <property type="molecule type" value="Genomic_DNA"/>
</dbReference>
<dbReference type="Gene3D" id="3.10.580.10">
    <property type="entry name" value="CBS-domain"/>
    <property type="match status" value="1"/>
</dbReference>
<evidence type="ECO:0000313" key="19">
    <source>
        <dbReference type="EMBL" id="KPL87218.1"/>
    </source>
</evidence>
<dbReference type="Gene3D" id="3.40.50.1100">
    <property type="match status" value="2"/>
</dbReference>
<dbReference type="Proteomes" id="UP000037784">
    <property type="component" value="Unassembled WGS sequence"/>
</dbReference>
<evidence type="ECO:0000256" key="8">
    <source>
        <dbReference type="ARBA" id="ARBA00023122"/>
    </source>
</evidence>
<dbReference type="PROSITE" id="PS00901">
    <property type="entry name" value="CYS_SYNTHASE"/>
    <property type="match status" value="1"/>
</dbReference>
<evidence type="ECO:0000256" key="6">
    <source>
        <dbReference type="ARBA" id="ARBA00022679"/>
    </source>
</evidence>
<keyword evidence="20" id="KW-1185">Reference proteome</keyword>
<evidence type="ECO:0000256" key="9">
    <source>
        <dbReference type="ARBA" id="ARBA00023192"/>
    </source>
</evidence>
<dbReference type="InterPro" id="IPR005856">
    <property type="entry name" value="Cys_synth"/>
</dbReference>
<dbReference type="GO" id="GO:0004124">
    <property type="term" value="F:cysteine synthase activity"/>
    <property type="evidence" value="ECO:0007669"/>
    <property type="project" value="InterPro"/>
</dbReference>
<reference evidence="19 21" key="2">
    <citation type="submission" date="2015-07" db="EMBL/GenBank/DDBJ databases">
        <title>Whole genome sequence of Ardenticatena maritima DSM 23922.</title>
        <authorList>
            <person name="Hemp J."/>
            <person name="Ward L.M."/>
            <person name="Pace L.A."/>
            <person name="Fischer W.W."/>
        </authorList>
    </citation>
    <scope>NUCLEOTIDE SEQUENCE [LARGE SCALE GENOMIC DNA]</scope>
    <source>
        <strain evidence="19 21">110S</strain>
    </source>
</reference>
<dbReference type="FunFam" id="3.40.50.1100:FF:000118">
    <property type="entry name" value="Related to CYS4-cystathionine beta-synthase"/>
    <property type="match status" value="1"/>
</dbReference>
<accession>A0A0M8K9Q5</accession>
<dbReference type="SUPFAM" id="SSF53686">
    <property type="entry name" value="Tryptophan synthase beta subunit-like PLP-dependent enzymes"/>
    <property type="match status" value="1"/>
</dbReference>
<dbReference type="GO" id="GO:0019343">
    <property type="term" value="P:cysteine biosynthetic process via cystathionine"/>
    <property type="evidence" value="ECO:0007669"/>
    <property type="project" value="InterPro"/>
</dbReference>
<evidence type="ECO:0000256" key="13">
    <source>
        <dbReference type="NCBIfam" id="TIGR01137"/>
    </source>
</evidence>
<dbReference type="InterPro" id="IPR050214">
    <property type="entry name" value="Cys_Synth/Cystath_Beta-Synth"/>
</dbReference>
<dbReference type="InterPro" id="IPR005857">
    <property type="entry name" value="Cysta_beta_synth"/>
</dbReference>
<evidence type="ECO:0000256" key="16">
    <source>
        <dbReference type="PROSITE-ProRule" id="PRU00703"/>
    </source>
</evidence>
<dbReference type="InParanoid" id="A0A0M8K9Q5"/>
<keyword evidence="7 14" id="KW-0663">Pyridoxal phosphate</keyword>
<feature type="binding site" evidence="14">
    <location>
        <begin position="198"/>
        <end position="202"/>
    </location>
    <ligand>
        <name>pyridoxal 5'-phosphate</name>
        <dbReference type="ChEBI" id="CHEBI:597326"/>
    </ligand>
</feature>
<protein>
    <recommendedName>
        <fullName evidence="11 13">Cystathionine beta-synthase</fullName>
        <ecNumber evidence="4 13">4.2.1.22</ecNumber>
    </recommendedName>
</protein>
<evidence type="ECO:0000256" key="15">
    <source>
        <dbReference type="PIRSR" id="PIRSR605856-51"/>
    </source>
</evidence>
<keyword evidence="8 16" id="KW-0129">CBS domain</keyword>
<dbReference type="UniPathway" id="UPA00136">
    <property type="reaction ID" value="UER00201"/>
</dbReference>
<sequence>MLKVTEPVWLPPTGTLPHGVYESILDTIGRTPLVKLKKVTRGLKPTVLAKCEFMNPGGSVKDRIGIAIVEDAERRGLLKPGGTIVEATSGNTGVGLAIAAAVKGYRAVFVMPDKMSEEKIRLLRAFGARVVITPTAVAPDDPRSYYSVSKQIVEETPNAILANQYYNPANPIAHYYTTGPEIWEGTEGRITHFVAGMGTGGTITGTGKYLKEQNPNIQVIGVDPIGSILHDYFYTREIPPAHTYKVEGIGEDILPGTLDFDYIDRVIQVTDRDSFLMTRRLVREEGLFCGGSSGSAVWAALQVAREAGPDDVIVVILPDSGSRYLSKIFDDDWMRENRFLDYSLLGEGRVVDVLALKGDQEVITATPKERKVDVIRKLKQYDISQVVVVDEEGRYLGVVSEMDLLEHLLSATHTHARDETIEDIISTNVPLVGPETSVDALAEAFVQSNVVVVVNSDNTVAGILTKIDLIDYMAKQLR</sequence>
<dbReference type="STRING" id="872965.SE16_11945"/>
<evidence type="ECO:0000256" key="3">
    <source>
        <dbReference type="ARBA" id="ARBA00007103"/>
    </source>
</evidence>
<dbReference type="NCBIfam" id="TIGR01137">
    <property type="entry name" value="cysta_beta"/>
    <property type="match status" value="1"/>
</dbReference>
<evidence type="ECO:0000256" key="7">
    <source>
        <dbReference type="ARBA" id="ARBA00022898"/>
    </source>
</evidence>
<comment type="caution">
    <text evidence="18">The sequence shown here is derived from an EMBL/GenBank/DDBJ whole genome shotgun (WGS) entry which is preliminary data.</text>
</comment>
<keyword evidence="10 18" id="KW-0456">Lyase</keyword>
<evidence type="ECO:0000256" key="10">
    <source>
        <dbReference type="ARBA" id="ARBA00023239"/>
    </source>
</evidence>
<name>A0A0M8K9Q5_9CHLR</name>
<feature type="domain" description="CBS" evidence="17">
    <location>
        <begin position="358"/>
        <end position="419"/>
    </location>
</feature>
<dbReference type="InterPro" id="IPR001216">
    <property type="entry name" value="P-phosphate_BS"/>
</dbReference>
<dbReference type="AlphaFoldDB" id="A0A0M8K9Q5"/>
<feature type="binding site" evidence="14">
    <location>
        <position position="292"/>
    </location>
    <ligand>
        <name>pyridoxal 5'-phosphate</name>
        <dbReference type="ChEBI" id="CHEBI:597326"/>
    </ligand>
</feature>
<dbReference type="Pfam" id="PF00571">
    <property type="entry name" value="CBS"/>
    <property type="match status" value="2"/>
</dbReference>
<keyword evidence="6" id="KW-0808">Transferase</keyword>
<dbReference type="Proteomes" id="UP000050502">
    <property type="component" value="Unassembled WGS sequence"/>
</dbReference>
<dbReference type="PANTHER" id="PTHR10314">
    <property type="entry name" value="CYSTATHIONINE BETA-SYNTHASE"/>
    <property type="match status" value="1"/>
</dbReference>
<dbReference type="SUPFAM" id="SSF54631">
    <property type="entry name" value="CBS-domain pair"/>
    <property type="match status" value="1"/>
</dbReference>
<evidence type="ECO:0000256" key="1">
    <source>
        <dbReference type="ARBA" id="ARBA00001933"/>
    </source>
</evidence>
<dbReference type="Pfam" id="PF00291">
    <property type="entry name" value="PALP"/>
    <property type="match status" value="1"/>
</dbReference>
<dbReference type="InterPro" id="IPR046342">
    <property type="entry name" value="CBS_dom_sf"/>
</dbReference>
<dbReference type="GO" id="GO:0006535">
    <property type="term" value="P:cysteine biosynthetic process from serine"/>
    <property type="evidence" value="ECO:0007669"/>
    <property type="project" value="InterPro"/>
</dbReference>
<dbReference type="SMART" id="SM00116">
    <property type="entry name" value="CBS"/>
    <property type="match status" value="2"/>
</dbReference>
<comment type="similarity">
    <text evidence="3">Belongs to the cysteine synthase/cystathionine beta-synthase family.</text>
</comment>
<feature type="modified residue" description="N6-(pyridoxal phosphate)lysine" evidence="15">
    <location>
        <position position="61"/>
    </location>
</feature>
<dbReference type="InterPro" id="IPR001926">
    <property type="entry name" value="TrpB-like_PALP"/>
</dbReference>
<organism evidence="18 20">
    <name type="scientific">Ardenticatena maritima</name>
    <dbReference type="NCBI Taxonomy" id="872965"/>
    <lineage>
        <taxon>Bacteria</taxon>
        <taxon>Bacillati</taxon>
        <taxon>Chloroflexota</taxon>
        <taxon>Ardenticatenia</taxon>
        <taxon>Ardenticatenales</taxon>
        <taxon>Ardenticatenaceae</taxon>
        <taxon>Ardenticatena</taxon>
    </lineage>
</organism>
<dbReference type="InterPro" id="IPR000644">
    <property type="entry name" value="CBS_dom"/>
</dbReference>
<proteinExistence type="inferred from homology"/>
<dbReference type="PROSITE" id="PS51371">
    <property type="entry name" value="CBS"/>
    <property type="match status" value="1"/>
</dbReference>
<evidence type="ECO:0000256" key="14">
    <source>
        <dbReference type="PIRSR" id="PIRSR605856-50"/>
    </source>
</evidence>
<comment type="catalytic activity">
    <reaction evidence="12">
        <text>L-homocysteine + L-serine = L,L-cystathionine + H2O</text>
        <dbReference type="Rhea" id="RHEA:10112"/>
        <dbReference type="ChEBI" id="CHEBI:15377"/>
        <dbReference type="ChEBI" id="CHEBI:33384"/>
        <dbReference type="ChEBI" id="CHEBI:58161"/>
        <dbReference type="ChEBI" id="CHEBI:58199"/>
        <dbReference type="EC" id="4.2.1.22"/>
    </reaction>
</comment>